<proteinExistence type="predicted"/>
<dbReference type="EMBL" id="CAEY01000414">
    <property type="status" value="NOT_ANNOTATED_CDS"/>
    <property type="molecule type" value="Genomic_DNA"/>
</dbReference>
<keyword evidence="2" id="KW-1185">Reference proteome</keyword>
<dbReference type="EnsemblMetazoa" id="tetur19g03391.1">
    <property type="protein sequence ID" value="tetur19g03391.1"/>
    <property type="gene ID" value="tetur19g03391"/>
</dbReference>
<organism evidence="1 2">
    <name type="scientific">Tetranychus urticae</name>
    <name type="common">Two-spotted spider mite</name>
    <dbReference type="NCBI Taxonomy" id="32264"/>
    <lineage>
        <taxon>Eukaryota</taxon>
        <taxon>Metazoa</taxon>
        <taxon>Ecdysozoa</taxon>
        <taxon>Arthropoda</taxon>
        <taxon>Chelicerata</taxon>
        <taxon>Arachnida</taxon>
        <taxon>Acari</taxon>
        <taxon>Acariformes</taxon>
        <taxon>Trombidiformes</taxon>
        <taxon>Prostigmata</taxon>
        <taxon>Eleutherengona</taxon>
        <taxon>Raphignathae</taxon>
        <taxon>Tetranychoidea</taxon>
        <taxon>Tetranychidae</taxon>
        <taxon>Tetranychus</taxon>
    </lineage>
</organism>
<reference evidence="2" key="1">
    <citation type="submission" date="2011-08" db="EMBL/GenBank/DDBJ databases">
        <authorList>
            <person name="Rombauts S."/>
        </authorList>
    </citation>
    <scope>NUCLEOTIDE SEQUENCE</scope>
    <source>
        <strain evidence="2">London</strain>
    </source>
</reference>
<protein>
    <submittedName>
        <fullName evidence="1">Uncharacterized protein</fullName>
    </submittedName>
</protein>
<dbReference type="Proteomes" id="UP000015104">
    <property type="component" value="Unassembled WGS sequence"/>
</dbReference>
<evidence type="ECO:0000313" key="1">
    <source>
        <dbReference type="EnsemblMetazoa" id="tetur19g03391.1"/>
    </source>
</evidence>
<reference evidence="1" key="2">
    <citation type="submission" date="2015-06" db="UniProtKB">
        <authorList>
            <consortium name="EnsemblMetazoa"/>
        </authorList>
    </citation>
    <scope>IDENTIFICATION</scope>
</reference>
<evidence type="ECO:0000313" key="2">
    <source>
        <dbReference type="Proteomes" id="UP000015104"/>
    </source>
</evidence>
<accession>T1KSJ5</accession>
<sequence length="481" mass="55684">MSILGRIGSIYRHRRLILSMTIRTMMAFFCAYQLRSITETYIRGETISKVNLSFPEFLTLPSVTLCFDFIDTLNVTRLSGDYPYILKTLQSRDLIDDYVTRHSHLPELYYLLGNHSLASMKGYMNDNIDFLLAKITPTQLEPDDGLKVNCNVTRYLIEPNFCHTITCYHVDSDEPAKYPRSTIFEPRYGGRMLIIELESWVGNLTKSMSIHFTVQSSLLYSTRTSSYLIDLTHPPTTFTVSYSMIRNDLDSIASETKCLPSGSFREGTGNRNQRFYWCINELIRSSFGCSSYGSAQDFDDPNMFHLKLGYHQYYREFLSSNLTQRDIDRAKIKKIRQQCISQLKAPNCIDEIYSPIGDSFSVKDKSDYTIIVDAPSVPFENNEFSLEIALLDYLIYISSSLNFWFGISIISVVDHFITTLFEWIDSKKLKSKETKPPSPSPQFKAKIVVQPIRSRVLTKFNSLNRERFSHYYSRYHSINQQ</sequence>
<name>T1KSJ5_TETUR</name>
<dbReference type="HOGENOM" id="CLU_567829_0_0_1"/>
<dbReference type="AlphaFoldDB" id="T1KSJ5"/>